<feature type="region of interest" description="Disordered" evidence="9">
    <location>
        <begin position="1"/>
        <end position="22"/>
    </location>
</feature>
<evidence type="ECO:0000256" key="5">
    <source>
        <dbReference type="ARBA" id="ARBA00022980"/>
    </source>
</evidence>
<dbReference type="PANTHER" id="PTHR33398">
    <property type="entry name" value="30S RIBOSOMAL PROTEIN S20"/>
    <property type="match status" value="1"/>
</dbReference>
<dbReference type="STRING" id="1150469.RSPPHO_00825"/>
<evidence type="ECO:0000313" key="11">
    <source>
        <dbReference type="Proteomes" id="UP000033220"/>
    </source>
</evidence>
<keyword evidence="4 8" id="KW-0694">RNA-binding</keyword>
<dbReference type="EMBL" id="HE663493">
    <property type="protein sequence ID" value="CCG07451.1"/>
    <property type="molecule type" value="Genomic_DNA"/>
</dbReference>
<evidence type="ECO:0000256" key="6">
    <source>
        <dbReference type="ARBA" id="ARBA00023274"/>
    </source>
</evidence>
<evidence type="ECO:0000256" key="7">
    <source>
        <dbReference type="ARBA" id="ARBA00035136"/>
    </source>
</evidence>
<keyword evidence="5 8" id="KW-0689">Ribosomal protein</keyword>
<dbReference type="InterPro" id="IPR002583">
    <property type="entry name" value="Ribosomal_bS20"/>
</dbReference>
<evidence type="ECO:0000256" key="9">
    <source>
        <dbReference type="SAM" id="MobiDB-lite"/>
    </source>
</evidence>
<dbReference type="NCBIfam" id="TIGR00029">
    <property type="entry name" value="S20"/>
    <property type="match status" value="1"/>
</dbReference>
<dbReference type="HOGENOM" id="CLU_160655_3_0_5"/>
<evidence type="ECO:0000256" key="3">
    <source>
        <dbReference type="ARBA" id="ARBA00022730"/>
    </source>
</evidence>
<comment type="similarity">
    <text evidence="2 8">Belongs to the bacterial ribosomal protein bS20 family.</text>
</comment>
<proteinExistence type="inferred from homology"/>
<dbReference type="Pfam" id="PF01649">
    <property type="entry name" value="Ribosomal_S20p"/>
    <property type="match status" value="1"/>
</dbReference>
<accession>H6SQY6</accession>
<protein>
    <recommendedName>
        <fullName evidence="7 8">Small ribosomal subunit protein bS20</fullName>
    </recommendedName>
</protein>
<dbReference type="GO" id="GO:0015935">
    <property type="term" value="C:small ribosomal subunit"/>
    <property type="evidence" value="ECO:0007669"/>
    <property type="project" value="TreeGrafter"/>
</dbReference>
<dbReference type="KEGG" id="rpm:RSPPHO_00825"/>
<gene>
    <name evidence="8 10" type="primary">rpsT</name>
    <name evidence="10" type="ORF">RSPPHO_00825</name>
</gene>
<evidence type="ECO:0000256" key="2">
    <source>
        <dbReference type="ARBA" id="ARBA00007634"/>
    </source>
</evidence>
<dbReference type="GO" id="GO:0070181">
    <property type="term" value="F:small ribosomal subunit rRNA binding"/>
    <property type="evidence" value="ECO:0007669"/>
    <property type="project" value="TreeGrafter"/>
</dbReference>
<dbReference type="FunFam" id="1.20.58.110:FF:000001">
    <property type="entry name" value="30S ribosomal protein S20"/>
    <property type="match status" value="1"/>
</dbReference>
<dbReference type="GO" id="GO:0006412">
    <property type="term" value="P:translation"/>
    <property type="evidence" value="ECO:0007669"/>
    <property type="project" value="UniProtKB-UniRule"/>
</dbReference>
<evidence type="ECO:0000256" key="8">
    <source>
        <dbReference type="HAMAP-Rule" id="MF_00500"/>
    </source>
</evidence>
<sequence length="92" mass="10076">MEQGMANHKSAEKRIRRNASRAEINHARIGRIRTFVKKVEAAIARGDQAAAGEAFKVAMPEMQRGVTKGVLHKNTVSRKISRLAARIKGLGA</sequence>
<dbReference type="SUPFAM" id="SSF46992">
    <property type="entry name" value="Ribosomal protein S20"/>
    <property type="match status" value="1"/>
</dbReference>
<evidence type="ECO:0000256" key="4">
    <source>
        <dbReference type="ARBA" id="ARBA00022884"/>
    </source>
</evidence>
<dbReference type="GO" id="GO:0003735">
    <property type="term" value="F:structural constituent of ribosome"/>
    <property type="evidence" value="ECO:0007669"/>
    <property type="project" value="InterPro"/>
</dbReference>
<dbReference type="Proteomes" id="UP000033220">
    <property type="component" value="Chromosome DSM 122"/>
</dbReference>
<keyword evidence="11" id="KW-1185">Reference proteome</keyword>
<dbReference type="PATRIC" id="fig|1150469.3.peg.949"/>
<dbReference type="PANTHER" id="PTHR33398:SF1">
    <property type="entry name" value="SMALL RIBOSOMAL SUBUNIT PROTEIN BS20C"/>
    <property type="match status" value="1"/>
</dbReference>
<dbReference type="Gene3D" id="1.20.58.110">
    <property type="entry name" value="Ribosomal protein S20"/>
    <property type="match status" value="1"/>
</dbReference>
<dbReference type="eggNOG" id="COG0268">
    <property type="taxonomic scope" value="Bacteria"/>
</dbReference>
<comment type="function">
    <text evidence="1 8">Binds directly to 16S ribosomal RNA.</text>
</comment>
<name>H6SQY6_PARPM</name>
<reference evidence="10 11" key="1">
    <citation type="submission" date="2012-02" db="EMBL/GenBank/DDBJ databases">
        <title>Shotgun genome sequence of Phaeospirillum photometricum DSM 122.</title>
        <authorList>
            <person name="Duquesne K."/>
            <person name="Sturgis J."/>
        </authorList>
    </citation>
    <scope>NUCLEOTIDE SEQUENCE [LARGE SCALE GENOMIC DNA]</scope>
    <source>
        <strain evidence="11">DSM122</strain>
    </source>
</reference>
<keyword evidence="6 8" id="KW-0687">Ribonucleoprotein</keyword>
<dbReference type="InterPro" id="IPR036510">
    <property type="entry name" value="Ribosomal_bS20_sf"/>
</dbReference>
<dbReference type="AlphaFoldDB" id="H6SQY6"/>
<evidence type="ECO:0000313" key="10">
    <source>
        <dbReference type="EMBL" id="CCG07451.1"/>
    </source>
</evidence>
<dbReference type="HAMAP" id="MF_00500">
    <property type="entry name" value="Ribosomal_bS20"/>
    <property type="match status" value="1"/>
</dbReference>
<evidence type="ECO:0000256" key="1">
    <source>
        <dbReference type="ARBA" id="ARBA00003134"/>
    </source>
</evidence>
<keyword evidence="3 8" id="KW-0699">rRNA-binding</keyword>
<organism evidence="10 11">
    <name type="scientific">Pararhodospirillum photometricum DSM 122</name>
    <dbReference type="NCBI Taxonomy" id="1150469"/>
    <lineage>
        <taxon>Bacteria</taxon>
        <taxon>Pseudomonadati</taxon>
        <taxon>Pseudomonadota</taxon>
        <taxon>Alphaproteobacteria</taxon>
        <taxon>Rhodospirillales</taxon>
        <taxon>Rhodospirillaceae</taxon>
        <taxon>Pararhodospirillum</taxon>
    </lineage>
</organism>